<keyword evidence="4 7" id="KW-0812">Transmembrane</keyword>
<keyword evidence="6 7" id="KW-0472">Membrane</keyword>
<evidence type="ECO:0000313" key="11">
    <source>
        <dbReference type="EMBL" id="ADF61522.1"/>
    </source>
</evidence>
<dbReference type="SUPFAM" id="SSF82689">
    <property type="entry name" value="Mechanosensitive channel protein MscS (YggB), C-terminal domain"/>
    <property type="match status" value="1"/>
</dbReference>
<gene>
    <name evidence="11" type="ordered locus">ECL_01970</name>
</gene>
<keyword evidence="7" id="KW-0813">Transport</keyword>
<feature type="signal peptide" evidence="8">
    <location>
        <begin position="1"/>
        <end position="35"/>
    </location>
</feature>
<comment type="subunit">
    <text evidence="7">Homoheptamer.</text>
</comment>
<feature type="transmembrane region" description="Helical" evidence="7">
    <location>
        <begin position="317"/>
        <end position="334"/>
    </location>
</feature>
<dbReference type="PANTHER" id="PTHR30221:SF18">
    <property type="entry name" value="SLL0590 PROTEIN"/>
    <property type="match status" value="1"/>
</dbReference>
<dbReference type="STRING" id="716541.ECL_01970"/>
<keyword evidence="12" id="KW-1185">Reference proteome</keyword>
<proteinExistence type="inferred from homology"/>
<dbReference type="InterPro" id="IPR010920">
    <property type="entry name" value="LSM_dom_sf"/>
</dbReference>
<keyword evidence="7" id="KW-0997">Cell inner membrane</keyword>
<feature type="transmembrane region" description="Helical" evidence="7">
    <location>
        <begin position="261"/>
        <end position="286"/>
    </location>
</feature>
<feature type="chain" id="PRO_5002606480" description="Small-conductance mechanosensitive channel" evidence="8">
    <location>
        <begin position="36"/>
        <end position="551"/>
    </location>
</feature>
<dbReference type="PATRIC" id="fig|716541.4.peg.2170"/>
<feature type="transmembrane region" description="Helical" evidence="7">
    <location>
        <begin position="216"/>
        <end position="241"/>
    </location>
</feature>
<dbReference type="Pfam" id="PF00924">
    <property type="entry name" value="MS_channel_2nd"/>
    <property type="match status" value="1"/>
</dbReference>
<sequence length="551" mass="61883">MKNNNKLRFRGVEMNKVLLALLSCVLSVISFTGVAAEPRQEPTEQERARTVYIFHQPIVMLQAKFGLTTPEERVLRIRHTLRNFTQQDVREPLKVVPVTRYNQQGRLIVMNNKPVLLLKQADLDEGDDLTLDQAAQRVLARMEAQRTALRDQYDTGWLALSAGKTVVGLLVLSLFWYGAWRSWRWVRNVCRRRILENRSVIPQSWRKFVGAIEARLYALLMILLGILGLYLWLSWTFSLFPWTRVWGASLGDWTMRVLRDIALSIVSAMPGIMIVLIIFVITAFILKLLKVLLNQVEAGRLQLPGIHPETVGATRKLISVVVWLFALSAAYPFLPGANSLAFKGISVFFGLMLTLGSAGVMNHAMSGLVLIYSRALRKGDVIRVADNEGLVTEIGMLATKIITRENYVVTVPNAVVVSGKITNLSVQNPDGGVNLTIGVTIGYDTPWRQVHAMLEMAARRSKCVDPSQQPLVRQLGLMDWYIAYELQVKLQPGQSLAEARNELHSNIQDVFNEFNVQIMSPNFVMQPEGAVVVAEENWFAAPAEKPAQKPS</sequence>
<comment type="similarity">
    <text evidence="2 7">Belongs to the MscS (TC 1.A.23) family.</text>
</comment>
<keyword evidence="3" id="KW-1003">Cell membrane</keyword>
<dbReference type="Gene3D" id="3.30.70.100">
    <property type="match status" value="1"/>
</dbReference>
<dbReference type="SUPFAM" id="SSF50182">
    <property type="entry name" value="Sm-like ribonucleoproteins"/>
    <property type="match status" value="1"/>
</dbReference>
<dbReference type="Gene3D" id="2.30.30.60">
    <property type="match status" value="1"/>
</dbReference>
<evidence type="ECO:0000313" key="12">
    <source>
        <dbReference type="Proteomes" id="UP000002363"/>
    </source>
</evidence>
<protein>
    <recommendedName>
        <fullName evidence="7">Small-conductance mechanosensitive channel</fullName>
    </recommendedName>
</protein>
<dbReference type="OrthoDB" id="9780668at2"/>
<dbReference type="EMBL" id="CP001918">
    <property type="protein sequence ID" value="ADF61522.1"/>
    <property type="molecule type" value="Genomic_DNA"/>
</dbReference>
<dbReference type="GO" id="GO:0008381">
    <property type="term" value="F:mechanosensitive monoatomic ion channel activity"/>
    <property type="evidence" value="ECO:0007669"/>
    <property type="project" value="InterPro"/>
</dbReference>
<dbReference type="InterPro" id="IPR045275">
    <property type="entry name" value="MscS_archaea/bacteria_type"/>
</dbReference>
<dbReference type="GO" id="GO:0005886">
    <property type="term" value="C:plasma membrane"/>
    <property type="evidence" value="ECO:0007669"/>
    <property type="project" value="UniProtKB-SubCell"/>
</dbReference>
<dbReference type="HOGENOM" id="CLU_032048_1_0_6"/>
<dbReference type="InterPro" id="IPR049278">
    <property type="entry name" value="MS_channel_C"/>
</dbReference>
<evidence type="ECO:0000256" key="2">
    <source>
        <dbReference type="ARBA" id="ARBA00008017"/>
    </source>
</evidence>
<evidence type="ECO:0000256" key="7">
    <source>
        <dbReference type="RuleBase" id="RU369025"/>
    </source>
</evidence>
<keyword evidence="8" id="KW-0732">Signal</keyword>
<feature type="transmembrane region" description="Helical" evidence="7">
    <location>
        <begin position="156"/>
        <end position="177"/>
    </location>
</feature>
<dbReference type="Proteomes" id="UP000002363">
    <property type="component" value="Chromosome"/>
</dbReference>
<dbReference type="PANTHER" id="PTHR30221">
    <property type="entry name" value="SMALL-CONDUCTANCE MECHANOSENSITIVE CHANNEL"/>
    <property type="match status" value="1"/>
</dbReference>
<dbReference type="KEGG" id="enc:ECL_01970"/>
<evidence type="ECO:0000256" key="3">
    <source>
        <dbReference type="ARBA" id="ARBA00022475"/>
    </source>
</evidence>
<evidence type="ECO:0000259" key="9">
    <source>
        <dbReference type="Pfam" id="PF00924"/>
    </source>
</evidence>
<dbReference type="InterPro" id="IPR011066">
    <property type="entry name" value="MscS_channel_C_sf"/>
</dbReference>
<dbReference type="InterPro" id="IPR006685">
    <property type="entry name" value="MscS_channel_2nd"/>
</dbReference>
<evidence type="ECO:0000256" key="8">
    <source>
        <dbReference type="SAM" id="SignalP"/>
    </source>
</evidence>
<comment type="subcellular location">
    <subcellularLocation>
        <location evidence="7">Cell inner membrane</location>
        <topology evidence="7">Multi-pass membrane protein</topology>
    </subcellularLocation>
    <subcellularLocation>
        <location evidence="1">Cell membrane</location>
        <topology evidence="1">Multi-pass membrane protein</topology>
    </subcellularLocation>
</comment>
<evidence type="ECO:0000256" key="1">
    <source>
        <dbReference type="ARBA" id="ARBA00004651"/>
    </source>
</evidence>
<evidence type="ECO:0000256" key="6">
    <source>
        <dbReference type="ARBA" id="ARBA00023136"/>
    </source>
</evidence>
<comment type="function">
    <text evidence="7">Mechanosensitive channel that participates in the regulation of osmotic pressure changes within the cell, opening in response to stretch forces in the membrane lipid bilayer, without the need for other proteins. Contributes to normal resistance to hypoosmotic shock. Forms an ion channel of 1.0 nanosiemens conductance with a slight preference for anions.</text>
</comment>
<reference evidence="11 12" key="1">
    <citation type="journal article" date="2010" name="J. Bacteriol.">
        <title>Complete genome sequence of Enterobacter cloacae subsp. cloacae type strain ATCC 13047.</title>
        <authorList>
            <person name="Ren Y."/>
            <person name="Ren Y."/>
            <person name="Zhou Z."/>
            <person name="Guo X."/>
            <person name="Li Y."/>
            <person name="Feng L."/>
            <person name="Wang L."/>
        </authorList>
    </citation>
    <scope>NUCLEOTIDE SEQUENCE [LARGE SCALE GENOMIC DNA]</scope>
    <source>
        <strain evidence="12">ATCC 13047 / DSM 30054 / NBRC 13535 / NCTC 10005 / WDCM 00083 / NCDC 279-56</strain>
    </source>
</reference>
<evidence type="ECO:0000259" key="10">
    <source>
        <dbReference type="Pfam" id="PF21082"/>
    </source>
</evidence>
<feature type="domain" description="Mechanosensitive ion channel MscS C-terminal" evidence="10">
    <location>
        <begin position="434"/>
        <end position="518"/>
    </location>
</feature>
<evidence type="ECO:0000256" key="5">
    <source>
        <dbReference type="ARBA" id="ARBA00022989"/>
    </source>
</evidence>
<keyword evidence="5 7" id="KW-1133">Transmembrane helix</keyword>
<feature type="domain" description="Mechanosensitive ion channel MscS" evidence="9">
    <location>
        <begin position="365"/>
        <end position="425"/>
    </location>
</feature>
<keyword evidence="7" id="KW-0407">Ion channel</keyword>
<dbReference type="Pfam" id="PF21082">
    <property type="entry name" value="MS_channel_3rd"/>
    <property type="match status" value="1"/>
</dbReference>
<name>A0A0H3CK53_ENTCC</name>
<evidence type="ECO:0000256" key="4">
    <source>
        <dbReference type="ARBA" id="ARBA00022692"/>
    </source>
</evidence>
<dbReference type="EnsemblBacteria" id="ADF61522">
    <property type="protein sequence ID" value="ADF61522"/>
    <property type="gene ID" value="ECL_01970"/>
</dbReference>
<organism evidence="11 12">
    <name type="scientific">Enterobacter cloacae subsp. cloacae (strain ATCC 13047 / DSM 30054 / NBRC 13535 / NCTC 10005 / WDCM 00083 / NCDC 279-56)</name>
    <dbReference type="NCBI Taxonomy" id="716541"/>
    <lineage>
        <taxon>Bacteria</taxon>
        <taxon>Pseudomonadati</taxon>
        <taxon>Pseudomonadota</taxon>
        <taxon>Gammaproteobacteria</taxon>
        <taxon>Enterobacterales</taxon>
        <taxon>Enterobacteriaceae</taxon>
        <taxon>Enterobacter</taxon>
        <taxon>Enterobacter cloacae complex</taxon>
    </lineage>
</organism>
<accession>A0A0H3CK53</accession>
<comment type="caution">
    <text evidence="7">Lacks conserved residue(s) required for the propagation of feature annotation.</text>
</comment>
<dbReference type="AlphaFoldDB" id="A0A0H3CK53"/>
<keyword evidence="7" id="KW-0406">Ion transport</keyword>
<dbReference type="InterPro" id="IPR023408">
    <property type="entry name" value="MscS_beta-dom_sf"/>
</dbReference>
<dbReference type="eggNOG" id="COG0668">
    <property type="taxonomic scope" value="Bacteria"/>
</dbReference>
<feature type="transmembrane region" description="Helical" evidence="7">
    <location>
        <begin position="346"/>
        <end position="373"/>
    </location>
</feature>